<name>A0AAW6B9Y4_LACAM</name>
<dbReference type="EMBL" id="JAOTHD010000015">
    <property type="protein sequence ID" value="MDB6246812.1"/>
    <property type="molecule type" value="Genomic_DNA"/>
</dbReference>
<dbReference type="GO" id="GO:0061503">
    <property type="term" value="F:tRNA threonylcarbamoyladenosine dehydratase"/>
    <property type="evidence" value="ECO:0007669"/>
    <property type="project" value="TreeGrafter"/>
</dbReference>
<gene>
    <name evidence="3" type="ORF">ODV14_05650</name>
</gene>
<dbReference type="CDD" id="cd01483">
    <property type="entry name" value="E1_enzyme_family"/>
    <property type="match status" value="1"/>
</dbReference>
<dbReference type="InterPro" id="IPR000594">
    <property type="entry name" value="ThiF_NAD_FAD-bd"/>
</dbReference>
<dbReference type="PANTHER" id="PTHR43267">
    <property type="entry name" value="TRNA THREONYLCARBAMOYLADENOSINE DEHYDRATASE"/>
    <property type="match status" value="1"/>
</dbReference>
<dbReference type="Gene3D" id="3.40.50.720">
    <property type="entry name" value="NAD(P)-binding Rossmann-like Domain"/>
    <property type="match status" value="1"/>
</dbReference>
<evidence type="ECO:0000259" key="2">
    <source>
        <dbReference type="Pfam" id="PF00899"/>
    </source>
</evidence>
<comment type="caution">
    <text evidence="3">The sequence shown here is derived from an EMBL/GenBank/DDBJ whole genome shotgun (WGS) entry which is preliminary data.</text>
</comment>
<reference evidence="3" key="1">
    <citation type="journal article" date="2022" name="Microorganisms">
        <title>Antibiotic Susceptibility, Resistance Gene Determinants and Corresponding Genomic Regions in Lactobacillus amylovorus Isolates Derived from Wild Boars and Domestic Pigs.</title>
        <authorList>
            <person name="Moravkova M."/>
            <person name="Kostovova I."/>
            <person name="Kavanova K."/>
            <person name="Pechar R."/>
            <person name="Stanek S."/>
            <person name="Brychta A."/>
            <person name="Zeman M."/>
            <person name="Kubasova T."/>
        </authorList>
    </citation>
    <scope>NUCLEOTIDE SEQUENCE</scope>
    <source>
        <strain evidence="3">M597B</strain>
    </source>
</reference>
<dbReference type="GO" id="GO:0008641">
    <property type="term" value="F:ubiquitin-like modifier activating enzyme activity"/>
    <property type="evidence" value="ECO:0007669"/>
    <property type="project" value="InterPro"/>
</dbReference>
<evidence type="ECO:0000256" key="1">
    <source>
        <dbReference type="SAM" id="Phobius"/>
    </source>
</evidence>
<organism evidence="3 4">
    <name type="scientific">Lactobacillus amylovorus</name>
    <dbReference type="NCBI Taxonomy" id="1604"/>
    <lineage>
        <taxon>Bacteria</taxon>
        <taxon>Bacillati</taxon>
        <taxon>Bacillota</taxon>
        <taxon>Bacilli</taxon>
        <taxon>Lactobacillales</taxon>
        <taxon>Lactobacillaceae</taxon>
        <taxon>Lactobacillus</taxon>
    </lineage>
</organism>
<evidence type="ECO:0000313" key="4">
    <source>
        <dbReference type="Proteomes" id="UP001141961"/>
    </source>
</evidence>
<accession>A0AAW6B9Y4</accession>
<evidence type="ECO:0000313" key="3">
    <source>
        <dbReference type="EMBL" id="MDB6246812.1"/>
    </source>
</evidence>
<dbReference type="Pfam" id="PF00899">
    <property type="entry name" value="ThiF"/>
    <property type="match status" value="1"/>
</dbReference>
<dbReference type="InterPro" id="IPR035985">
    <property type="entry name" value="Ubiquitin-activating_enz"/>
</dbReference>
<proteinExistence type="predicted"/>
<keyword evidence="1" id="KW-1133">Transmembrane helix</keyword>
<keyword evidence="3" id="KW-0808">Transferase</keyword>
<dbReference type="InterPro" id="IPR045886">
    <property type="entry name" value="ThiF/MoeB/HesA"/>
</dbReference>
<keyword evidence="3" id="KW-0548">Nucleotidyltransferase</keyword>
<dbReference type="RefSeq" id="WP_271327020.1">
    <property type="nucleotide sequence ID" value="NZ_JAOTHC010000015.1"/>
</dbReference>
<dbReference type="GO" id="GO:0016779">
    <property type="term" value="F:nucleotidyltransferase activity"/>
    <property type="evidence" value="ECO:0007669"/>
    <property type="project" value="UniProtKB-KW"/>
</dbReference>
<dbReference type="GO" id="GO:0061504">
    <property type="term" value="P:cyclic threonylcarbamoyladenosine biosynthetic process"/>
    <property type="evidence" value="ECO:0007669"/>
    <property type="project" value="TreeGrafter"/>
</dbReference>
<dbReference type="SUPFAM" id="SSF69572">
    <property type="entry name" value="Activating enzymes of the ubiquitin-like proteins"/>
    <property type="match status" value="1"/>
</dbReference>
<reference evidence="3" key="2">
    <citation type="submission" date="2022-10" db="EMBL/GenBank/DDBJ databases">
        <authorList>
            <person name="Kostovova I."/>
            <person name="Moravkova M."/>
            <person name="Pechar R."/>
        </authorList>
    </citation>
    <scope>NUCLEOTIDE SEQUENCE</scope>
    <source>
        <strain evidence="3">M597B</strain>
    </source>
</reference>
<dbReference type="Proteomes" id="UP001141961">
    <property type="component" value="Unassembled WGS sequence"/>
</dbReference>
<sequence>MEKLKTNLGFLGNKKDRIYVNIPGIDSDLLTIRVDNYKKAFKYLTDISINGKNQITDSISKSYNQFLAKQNLLYLDYDIQKEKNVRALNFFNNISPLPSRYSIQDKFKNYTIAIIGLGTLGTSLLQYLIQLGIKNFVLIDGDKVEKKNISHQRFYSLVDIGKAKVSVLKEKLPTICENINVVACNKYLSENNLFSKIIDKKLNAVFCAFDNANSDILRDIFDYCHEKNIIPYIAGYKRESVTAQLLSTRSIKSLITESDQYDIIKENSGVGYLGDMAAILLIRLWLQSIVSSADYGWDYLEYNLFSNKQSLVDNNVLNYYKIERNTTSNFFDKYILNPYIDKLYSEYLRTSQNQYKFEISTLLKKFKKKNNFVENTEEKQYEKMLDHLTISYKDKIYSIQEFYYKVLAENQVPLKKYKEFYQKLYKVKSNALNVLKEKQKRIAKKYRKSISNSIEEIIDPIVINLNELYFENNKVDFIKYNLNYKYNYKMSLNDQIEKICRLDNFLPGYEMTQHIKYLFDHNFIDISRNNKNSFTILNQRQFDMNTVISFKNDISGLLNMAHEVGLNYFSSFVLDKKIVDNFSSYTRELFSFMNEILILYSSKNWKRKISYRELLEYLYRQISNPYSIDLYEEGIFTSKNTLDWTSILSIRRSITHRLNPNIKFTNFDVTNLNIVTNFGILFSERKLYLYPEMYLIAFFLVQKFLEEPLLYEKFINYLSQSNDLEYNTILNKVYGETVQGAIKKGGKALLSFLRNYGVDNGN</sequence>
<dbReference type="AlphaFoldDB" id="A0AAW6B9Y4"/>
<feature type="transmembrane region" description="Helical" evidence="1">
    <location>
        <begin position="110"/>
        <end position="129"/>
    </location>
</feature>
<keyword evidence="1" id="KW-0812">Transmembrane</keyword>
<protein>
    <submittedName>
        <fullName evidence="3">ThiF family adenylyltransferase</fullName>
    </submittedName>
</protein>
<feature type="domain" description="THIF-type NAD/FAD binding fold" evidence="2">
    <location>
        <begin position="103"/>
        <end position="229"/>
    </location>
</feature>
<dbReference type="PANTHER" id="PTHR43267:SF1">
    <property type="entry name" value="TRNA THREONYLCARBAMOYLADENOSINE DEHYDRATASE"/>
    <property type="match status" value="1"/>
</dbReference>
<keyword evidence="1" id="KW-0472">Membrane</keyword>